<gene>
    <name evidence="10" type="ORF">CUN60_02755</name>
</gene>
<feature type="transmembrane region" description="Helical" evidence="8">
    <location>
        <begin position="312"/>
        <end position="328"/>
    </location>
</feature>
<evidence type="ECO:0000256" key="7">
    <source>
        <dbReference type="ARBA" id="ARBA00023136"/>
    </source>
</evidence>
<feature type="transmembrane region" description="Helical" evidence="8">
    <location>
        <begin position="270"/>
        <end position="291"/>
    </location>
</feature>
<feature type="transmembrane region" description="Helical" evidence="8">
    <location>
        <begin position="9"/>
        <end position="29"/>
    </location>
</feature>
<feature type="domain" description="Glycosyltransferase RgtA/B/C/D-like" evidence="9">
    <location>
        <begin position="62"/>
        <end position="222"/>
    </location>
</feature>
<evidence type="ECO:0000256" key="1">
    <source>
        <dbReference type="ARBA" id="ARBA00004651"/>
    </source>
</evidence>
<keyword evidence="3" id="KW-0328">Glycosyltransferase</keyword>
<sequence>MLDIRNKNFYLIILIALAITAIGLFEPLMRNDDPVLYANIAKQMILQHNWIDLYSGGQDWLDKPHFPFWMAALSFKIFGINSFAYVLPGYLFHILGAYYTYRLAKHLYNHEVGLLATLIYVTSLHLMLSAMDVRAEAYLLGEIMPACYYWLIYDKESSVKSLLLASFFTALALMTKGIFVVITIFSGLVAAWIYSGQFKKIITPKWLLGYGLSLVFILPELICLYLQFDAHPEKVIFGQTHVSGILWYFWGSQFGRFFNSGPIVNKHGDIFFFVHTYLWAFLPWSMVFIIATYQLIKNFKKEANRVLKAKQVYLLAAFWLTFIMFSATKFQLDHYTNIIMPFAVILCADYLYRQSGKKLAQFQLVISVLLIILTIGLTLYLFKLDMASISIILPLGLLIYIIQTKNKISYLSQITIYPALAISFAFVFIMLVNGRIYARYDFGYLAAQIVNAQKESLPVYDYNVNALPLEFHSNYPYHKAHELADLPTTESYYLFIRDTEWQQLAANKGKFQLIGQFCGNTIDKVIPYYANSAKLQQHLECFMVLKNDTNK</sequence>
<protein>
    <submittedName>
        <fullName evidence="10">Glycosyl transferase</fullName>
    </submittedName>
</protein>
<evidence type="ECO:0000256" key="2">
    <source>
        <dbReference type="ARBA" id="ARBA00022475"/>
    </source>
</evidence>
<organism evidence="10 11">
    <name type="scientific">Aquella oligotrophica</name>
    <dbReference type="NCBI Taxonomy" id="2067065"/>
    <lineage>
        <taxon>Bacteria</taxon>
        <taxon>Pseudomonadati</taxon>
        <taxon>Pseudomonadota</taxon>
        <taxon>Betaproteobacteria</taxon>
        <taxon>Neisseriales</taxon>
        <taxon>Neisseriaceae</taxon>
        <taxon>Aquella</taxon>
    </lineage>
</organism>
<dbReference type="RefSeq" id="WP_102950562.1">
    <property type="nucleotide sequence ID" value="NZ_CP024847.1"/>
</dbReference>
<evidence type="ECO:0000256" key="4">
    <source>
        <dbReference type="ARBA" id="ARBA00022679"/>
    </source>
</evidence>
<keyword evidence="2" id="KW-1003">Cell membrane</keyword>
<feature type="transmembrane region" description="Helical" evidence="8">
    <location>
        <begin position="112"/>
        <end position="131"/>
    </location>
</feature>
<dbReference type="GO" id="GO:0009103">
    <property type="term" value="P:lipopolysaccharide biosynthetic process"/>
    <property type="evidence" value="ECO:0007669"/>
    <property type="project" value="UniProtKB-ARBA"/>
</dbReference>
<dbReference type="PANTHER" id="PTHR33908:SF11">
    <property type="entry name" value="MEMBRANE PROTEIN"/>
    <property type="match status" value="1"/>
</dbReference>
<evidence type="ECO:0000313" key="10">
    <source>
        <dbReference type="EMBL" id="AUR51262.1"/>
    </source>
</evidence>
<dbReference type="GO" id="GO:0005886">
    <property type="term" value="C:plasma membrane"/>
    <property type="evidence" value="ECO:0007669"/>
    <property type="project" value="UniProtKB-SubCell"/>
</dbReference>
<dbReference type="OrthoDB" id="9775035at2"/>
<proteinExistence type="predicted"/>
<dbReference type="KEGG" id="nba:CUN60_02755"/>
<keyword evidence="5 8" id="KW-0812">Transmembrane</keyword>
<accession>A0A2I7N472</accession>
<dbReference type="InterPro" id="IPR050297">
    <property type="entry name" value="LipidA_mod_glycosyltrf_83"/>
</dbReference>
<evidence type="ECO:0000313" key="11">
    <source>
        <dbReference type="Proteomes" id="UP000236655"/>
    </source>
</evidence>
<feature type="transmembrane region" description="Helical" evidence="8">
    <location>
        <begin position="414"/>
        <end position="432"/>
    </location>
</feature>
<feature type="transmembrane region" description="Helical" evidence="8">
    <location>
        <begin position="386"/>
        <end position="402"/>
    </location>
</feature>
<dbReference type="InterPro" id="IPR038731">
    <property type="entry name" value="RgtA/B/C-like"/>
</dbReference>
<evidence type="ECO:0000256" key="5">
    <source>
        <dbReference type="ARBA" id="ARBA00022692"/>
    </source>
</evidence>
<evidence type="ECO:0000256" key="8">
    <source>
        <dbReference type="SAM" id="Phobius"/>
    </source>
</evidence>
<feature type="transmembrane region" description="Helical" evidence="8">
    <location>
        <begin position="206"/>
        <end position="228"/>
    </location>
</feature>
<keyword evidence="4 10" id="KW-0808">Transferase</keyword>
<dbReference type="AlphaFoldDB" id="A0A2I7N472"/>
<evidence type="ECO:0000256" key="3">
    <source>
        <dbReference type="ARBA" id="ARBA00022676"/>
    </source>
</evidence>
<feature type="transmembrane region" description="Helical" evidence="8">
    <location>
        <begin position="68"/>
        <end position="92"/>
    </location>
</feature>
<feature type="transmembrane region" description="Helical" evidence="8">
    <location>
        <begin position="359"/>
        <end position="380"/>
    </location>
</feature>
<keyword evidence="11" id="KW-1185">Reference proteome</keyword>
<dbReference type="EMBL" id="CP024847">
    <property type="protein sequence ID" value="AUR51262.1"/>
    <property type="molecule type" value="Genomic_DNA"/>
</dbReference>
<dbReference type="PANTHER" id="PTHR33908">
    <property type="entry name" value="MANNOSYLTRANSFERASE YKCB-RELATED"/>
    <property type="match status" value="1"/>
</dbReference>
<feature type="transmembrane region" description="Helical" evidence="8">
    <location>
        <begin position="165"/>
        <end position="194"/>
    </location>
</feature>
<comment type="subcellular location">
    <subcellularLocation>
        <location evidence="1">Cell membrane</location>
        <topology evidence="1">Multi-pass membrane protein</topology>
    </subcellularLocation>
</comment>
<keyword evidence="7 8" id="KW-0472">Membrane</keyword>
<evidence type="ECO:0000259" key="9">
    <source>
        <dbReference type="Pfam" id="PF13231"/>
    </source>
</evidence>
<keyword evidence="6 8" id="KW-1133">Transmembrane helix</keyword>
<dbReference type="Pfam" id="PF13231">
    <property type="entry name" value="PMT_2"/>
    <property type="match status" value="1"/>
</dbReference>
<dbReference type="GO" id="GO:0016763">
    <property type="term" value="F:pentosyltransferase activity"/>
    <property type="evidence" value="ECO:0007669"/>
    <property type="project" value="TreeGrafter"/>
</dbReference>
<evidence type="ECO:0000256" key="6">
    <source>
        <dbReference type="ARBA" id="ARBA00022989"/>
    </source>
</evidence>
<name>A0A2I7N472_9NEIS</name>
<dbReference type="Proteomes" id="UP000236655">
    <property type="component" value="Chromosome"/>
</dbReference>
<reference evidence="11" key="1">
    <citation type="submission" date="2017-11" db="EMBL/GenBank/DDBJ databases">
        <authorList>
            <person name="Chan K.G."/>
            <person name="Lee L.S."/>
        </authorList>
    </citation>
    <scope>NUCLEOTIDE SEQUENCE [LARGE SCALE GENOMIC DNA]</scope>
    <source>
        <strain evidence="11">DSM 100970</strain>
    </source>
</reference>